<organism evidence="8">
    <name type="scientific">Zooxanthella nutricula</name>
    <dbReference type="NCBI Taxonomy" id="1333877"/>
    <lineage>
        <taxon>Eukaryota</taxon>
        <taxon>Sar</taxon>
        <taxon>Alveolata</taxon>
        <taxon>Dinophyceae</taxon>
        <taxon>Peridiniales</taxon>
        <taxon>Peridiniales incertae sedis</taxon>
        <taxon>Zooxanthella</taxon>
    </lineage>
</organism>
<protein>
    <recommendedName>
        <fullName evidence="7">Sugar phosphate transporter domain-containing protein</fullName>
    </recommendedName>
</protein>
<evidence type="ECO:0000259" key="7">
    <source>
        <dbReference type="Pfam" id="PF03151"/>
    </source>
</evidence>
<evidence type="ECO:0000313" key="8">
    <source>
        <dbReference type="EMBL" id="CAD9647310.1"/>
    </source>
</evidence>
<accession>A0A7S2VSQ9</accession>
<dbReference type="EMBL" id="HBGW01103022">
    <property type="protein sequence ID" value="CAD9647310.1"/>
    <property type="molecule type" value="Transcribed_RNA"/>
</dbReference>
<dbReference type="InterPro" id="IPR004853">
    <property type="entry name" value="Sugar_P_trans_dom"/>
</dbReference>
<keyword evidence="3 6" id="KW-1133">Transmembrane helix</keyword>
<evidence type="ECO:0000256" key="2">
    <source>
        <dbReference type="ARBA" id="ARBA00022692"/>
    </source>
</evidence>
<evidence type="ECO:0000256" key="1">
    <source>
        <dbReference type="ARBA" id="ARBA00004141"/>
    </source>
</evidence>
<dbReference type="AlphaFoldDB" id="A0A7S2VSQ9"/>
<dbReference type="InterPro" id="IPR037185">
    <property type="entry name" value="EmrE-like"/>
</dbReference>
<feature type="transmembrane region" description="Helical" evidence="6">
    <location>
        <begin position="155"/>
        <end position="178"/>
    </location>
</feature>
<feature type="domain" description="Sugar phosphate transporter" evidence="7">
    <location>
        <begin position="87"/>
        <end position="384"/>
    </location>
</feature>
<name>A0A7S2VSQ9_9DINO</name>
<feature type="region of interest" description="Disordered" evidence="5">
    <location>
        <begin position="1"/>
        <end position="68"/>
    </location>
</feature>
<feature type="transmembrane region" description="Helical" evidence="6">
    <location>
        <begin position="234"/>
        <end position="253"/>
    </location>
</feature>
<evidence type="ECO:0000256" key="5">
    <source>
        <dbReference type="SAM" id="MobiDB-lite"/>
    </source>
</evidence>
<dbReference type="SUPFAM" id="SSF103481">
    <property type="entry name" value="Multidrug resistance efflux transporter EmrE"/>
    <property type="match status" value="1"/>
</dbReference>
<feature type="transmembrane region" description="Helical" evidence="6">
    <location>
        <begin position="122"/>
        <end position="143"/>
    </location>
</feature>
<evidence type="ECO:0000256" key="3">
    <source>
        <dbReference type="ARBA" id="ARBA00022989"/>
    </source>
</evidence>
<dbReference type="InterPro" id="IPR050186">
    <property type="entry name" value="TPT_transporter"/>
</dbReference>
<evidence type="ECO:0000256" key="4">
    <source>
        <dbReference type="ARBA" id="ARBA00023136"/>
    </source>
</evidence>
<feature type="transmembrane region" description="Helical" evidence="6">
    <location>
        <begin position="312"/>
        <end position="334"/>
    </location>
</feature>
<comment type="subcellular location">
    <subcellularLocation>
        <location evidence="1">Membrane</location>
        <topology evidence="1">Multi-pass membrane protein</topology>
    </subcellularLocation>
</comment>
<dbReference type="PANTHER" id="PTHR11132">
    <property type="entry name" value="SOLUTE CARRIER FAMILY 35"/>
    <property type="match status" value="1"/>
</dbReference>
<evidence type="ECO:0000256" key="6">
    <source>
        <dbReference type="SAM" id="Phobius"/>
    </source>
</evidence>
<feature type="transmembrane region" description="Helical" evidence="6">
    <location>
        <begin position="82"/>
        <end position="102"/>
    </location>
</feature>
<dbReference type="Pfam" id="PF03151">
    <property type="entry name" value="TPT"/>
    <property type="match status" value="1"/>
</dbReference>
<gene>
    <name evidence="8" type="ORF">BRAN1462_LOCUS65132</name>
</gene>
<dbReference type="GO" id="GO:0016020">
    <property type="term" value="C:membrane"/>
    <property type="evidence" value="ECO:0007669"/>
    <property type="project" value="UniProtKB-SubCell"/>
</dbReference>
<keyword evidence="2 6" id="KW-0812">Transmembrane</keyword>
<sequence>MGFDWPSAQNGSGIELGSPLVDEKGNKPPQPRVAAQDSNVLCLGENQEPDGEVDSGSVTPDIEKGPAVGAAEDPRRRAFRALWAKFKVWVFILLWFAFNIGYNHYNKLSLNVYRCDGTQMAWAVALWQMAFGWVIFVPMWVVGLRKAPVINYKEALILSPSALGHLVTHVGAVVAFGLGKPSFGHIVKCAEPVVSSVLNFLLVGEVLKWPVYASLMPIIAGVGMASAGEMQFSLAMFGAAMASNLGSAGRAVYSKSVMKGGKTGENMEPANMYAVMTVMATMMLLPLTLLVEGPSAIATGFGETYSKHGNDFLVWMLLSGFFYYMYNEVAFMALDQLDPVSHAVTNTMKRVAVIGFMVIFAGDTFGLLGGFGSAIAITGTLLYSLAKNKFK</sequence>
<feature type="transmembrane region" description="Helical" evidence="6">
    <location>
        <begin position="354"/>
        <end position="383"/>
    </location>
</feature>
<reference evidence="8" key="1">
    <citation type="submission" date="2021-01" db="EMBL/GenBank/DDBJ databases">
        <authorList>
            <person name="Corre E."/>
            <person name="Pelletier E."/>
            <person name="Niang G."/>
            <person name="Scheremetjew M."/>
            <person name="Finn R."/>
            <person name="Kale V."/>
            <person name="Holt S."/>
            <person name="Cochrane G."/>
            <person name="Meng A."/>
            <person name="Brown T."/>
            <person name="Cohen L."/>
        </authorList>
    </citation>
    <scope>NUCLEOTIDE SEQUENCE</scope>
    <source>
        <strain evidence="8">RCC3387</strain>
    </source>
</reference>
<keyword evidence="4 6" id="KW-0472">Membrane</keyword>
<proteinExistence type="predicted"/>
<feature type="transmembrane region" description="Helical" evidence="6">
    <location>
        <begin position="273"/>
        <end position="291"/>
    </location>
</feature>